<name>A0ABV5R3C8_9ACTN</name>
<evidence type="ECO:0000256" key="1">
    <source>
        <dbReference type="SAM" id="MobiDB-lite"/>
    </source>
</evidence>
<dbReference type="EMBL" id="JBHMCG010000037">
    <property type="protein sequence ID" value="MFB9572320.1"/>
    <property type="molecule type" value="Genomic_DNA"/>
</dbReference>
<dbReference type="RefSeq" id="WP_345510192.1">
    <property type="nucleotide sequence ID" value="NZ_BAAAXD010000007.1"/>
</dbReference>
<feature type="region of interest" description="Disordered" evidence="1">
    <location>
        <begin position="51"/>
        <end position="86"/>
    </location>
</feature>
<comment type="caution">
    <text evidence="2">The sequence shown here is derived from an EMBL/GenBank/DDBJ whole genome shotgun (WGS) entry which is preliminary data.</text>
</comment>
<evidence type="ECO:0000313" key="3">
    <source>
        <dbReference type="Proteomes" id="UP001589710"/>
    </source>
</evidence>
<sequence>MASYIVARRGATVGRAAVDALGAAAQALETRPCEHETHPYLTDLEEWDTDADGLLGAPDVQVPITPGRRRRPAPATSPDGPGAPPT</sequence>
<organism evidence="2 3">
    <name type="scientific">Streptomyces yanii</name>
    <dbReference type="NCBI Taxonomy" id="78510"/>
    <lineage>
        <taxon>Bacteria</taxon>
        <taxon>Bacillati</taxon>
        <taxon>Actinomycetota</taxon>
        <taxon>Actinomycetes</taxon>
        <taxon>Kitasatosporales</taxon>
        <taxon>Streptomycetaceae</taxon>
        <taxon>Streptomyces</taxon>
    </lineage>
</organism>
<proteinExistence type="predicted"/>
<dbReference type="Proteomes" id="UP001589710">
    <property type="component" value="Unassembled WGS sequence"/>
</dbReference>
<reference evidence="2 3" key="1">
    <citation type="submission" date="2024-09" db="EMBL/GenBank/DDBJ databases">
        <authorList>
            <person name="Sun Q."/>
            <person name="Mori K."/>
        </authorList>
    </citation>
    <scope>NUCLEOTIDE SEQUENCE [LARGE SCALE GENOMIC DNA]</scope>
    <source>
        <strain evidence="2 3">JCM 3331</strain>
    </source>
</reference>
<evidence type="ECO:0000313" key="2">
    <source>
        <dbReference type="EMBL" id="MFB9572320.1"/>
    </source>
</evidence>
<accession>A0ABV5R3C8</accession>
<keyword evidence="3" id="KW-1185">Reference proteome</keyword>
<protein>
    <submittedName>
        <fullName evidence="2">Uncharacterized protein</fullName>
    </submittedName>
</protein>
<gene>
    <name evidence="2" type="ORF">ACFFTL_08270</name>
</gene>